<dbReference type="InterPro" id="IPR004839">
    <property type="entry name" value="Aminotransferase_I/II_large"/>
</dbReference>
<dbReference type="AlphaFoldDB" id="A0A7Z3C6N9"/>
<dbReference type="Gene3D" id="3.90.1150.10">
    <property type="entry name" value="Aspartate Aminotransferase, domain 1"/>
    <property type="match status" value="1"/>
</dbReference>
<dbReference type="SUPFAM" id="SSF46785">
    <property type="entry name" value="Winged helix' DNA-binding domain"/>
    <property type="match status" value="1"/>
</dbReference>
<dbReference type="SMART" id="SM00345">
    <property type="entry name" value="HTH_GNTR"/>
    <property type="match status" value="1"/>
</dbReference>
<evidence type="ECO:0000256" key="1">
    <source>
        <dbReference type="ARBA" id="ARBA00005384"/>
    </source>
</evidence>
<dbReference type="EMBL" id="CP027561">
    <property type="protein sequence ID" value="QJP96274.1"/>
    <property type="molecule type" value="Genomic_DNA"/>
</dbReference>
<evidence type="ECO:0000256" key="5">
    <source>
        <dbReference type="ARBA" id="ARBA00023163"/>
    </source>
</evidence>
<keyword evidence="4" id="KW-0238">DNA-binding</keyword>
<keyword evidence="2" id="KW-0663">Pyridoxal phosphate</keyword>
<keyword evidence="3" id="KW-0805">Transcription regulation</keyword>
<dbReference type="Pfam" id="PF00155">
    <property type="entry name" value="Aminotran_1_2"/>
    <property type="match status" value="1"/>
</dbReference>
<dbReference type="InterPro" id="IPR015421">
    <property type="entry name" value="PyrdxlP-dep_Trfase_major"/>
</dbReference>
<dbReference type="InterPro" id="IPR036390">
    <property type="entry name" value="WH_DNA-bd_sf"/>
</dbReference>
<evidence type="ECO:0000313" key="7">
    <source>
        <dbReference type="EMBL" id="QJP96274.1"/>
    </source>
</evidence>
<dbReference type="Gene3D" id="3.40.640.10">
    <property type="entry name" value="Type I PLP-dependent aspartate aminotransferase-like (Major domain)"/>
    <property type="match status" value="1"/>
</dbReference>
<dbReference type="InterPro" id="IPR015424">
    <property type="entry name" value="PyrdxlP-dep_Trfase"/>
</dbReference>
<dbReference type="GO" id="GO:0003677">
    <property type="term" value="F:DNA binding"/>
    <property type="evidence" value="ECO:0007669"/>
    <property type="project" value="UniProtKB-KW"/>
</dbReference>
<evidence type="ECO:0000313" key="8">
    <source>
        <dbReference type="Proteomes" id="UP000501669"/>
    </source>
</evidence>
<dbReference type="CDD" id="cd00609">
    <property type="entry name" value="AAT_like"/>
    <property type="match status" value="1"/>
</dbReference>
<accession>A0A7Z3C6N9</accession>
<dbReference type="PANTHER" id="PTHR46577:SF1">
    <property type="entry name" value="HTH-TYPE TRANSCRIPTIONAL REGULATORY PROTEIN GABR"/>
    <property type="match status" value="1"/>
</dbReference>
<evidence type="ECO:0000259" key="6">
    <source>
        <dbReference type="PROSITE" id="PS50949"/>
    </source>
</evidence>
<dbReference type="InterPro" id="IPR000524">
    <property type="entry name" value="Tscrpt_reg_HTH_GntR"/>
</dbReference>
<dbReference type="CDD" id="cd07377">
    <property type="entry name" value="WHTH_GntR"/>
    <property type="match status" value="1"/>
</dbReference>
<dbReference type="Proteomes" id="UP000501669">
    <property type="component" value="Chromosome"/>
</dbReference>
<dbReference type="SUPFAM" id="SSF53383">
    <property type="entry name" value="PLP-dependent transferases"/>
    <property type="match status" value="1"/>
</dbReference>
<dbReference type="RefSeq" id="WP_169430908.1">
    <property type="nucleotide sequence ID" value="NZ_CP027561.1"/>
</dbReference>
<keyword evidence="5" id="KW-0804">Transcription</keyword>
<comment type="similarity">
    <text evidence="1">In the C-terminal section; belongs to the class-I pyridoxal-phosphate-dependent aminotransferase family.</text>
</comment>
<evidence type="ECO:0000256" key="3">
    <source>
        <dbReference type="ARBA" id="ARBA00023015"/>
    </source>
</evidence>
<dbReference type="Pfam" id="PF00392">
    <property type="entry name" value="GntR"/>
    <property type="match status" value="1"/>
</dbReference>
<evidence type="ECO:0000256" key="2">
    <source>
        <dbReference type="ARBA" id="ARBA00022898"/>
    </source>
</evidence>
<feature type="domain" description="HTH gntR-type" evidence="6">
    <location>
        <begin position="3"/>
        <end position="71"/>
    </location>
</feature>
<name>A0A7Z3C6N9_PSEFL</name>
<dbReference type="GO" id="GO:0003700">
    <property type="term" value="F:DNA-binding transcription factor activity"/>
    <property type="evidence" value="ECO:0007669"/>
    <property type="project" value="InterPro"/>
</dbReference>
<dbReference type="InterPro" id="IPR051446">
    <property type="entry name" value="HTH_trans_reg/aminotransferase"/>
</dbReference>
<dbReference type="InterPro" id="IPR036388">
    <property type="entry name" value="WH-like_DNA-bd_sf"/>
</dbReference>
<reference evidence="7 8" key="1">
    <citation type="submission" date="2018-03" db="EMBL/GenBank/DDBJ databases">
        <title>Complete genome sequence of Pseudomonas fluorescens sp. G7.</title>
        <authorList>
            <person name="Gao C.-H."/>
            <person name="Li Z."/>
            <person name="Cai P."/>
        </authorList>
    </citation>
    <scope>NUCLEOTIDE SEQUENCE [LARGE SCALE GENOMIC DNA]</scope>
    <source>
        <strain evidence="7 8">G7</strain>
    </source>
</reference>
<dbReference type="GO" id="GO:0030170">
    <property type="term" value="F:pyridoxal phosphate binding"/>
    <property type="evidence" value="ECO:0007669"/>
    <property type="project" value="InterPro"/>
</dbReference>
<sequence length="443" mass="47935">MPRSRYKTLVDTYAADIRSGRLLPGTRLPTHRQLAASEGLALVTASRVYAELEAMGLVSGETGRGTFVRETSLLPGQGIDQKDIAVGMIDLNFNYPSLPGQADLLRTALRQLALSGDLEALLRYQPHAGRQHERASVARHLQARGLSVDAEQVLIVNGAQQGLAVTLMAQLNPGDVIAADALTYSGFKVLAEALHLEVVALPVTEHGPDLAALDKLCRSRPVRAVYSMPTLHNPLGWVMPLAQREQLVAIARQHDLTIIEDAAYAFLVDNPPPPLADLAPERTVYVSGLSKNIATGLRVGFIAAPLKIIPALERIIRATTWNTPGVMTAIACGWLDDGTVTWLEAQKRADARARQVLAAEVLQGLPSMGHPSSYFLWLPLPEDARSDQVVIELMKAQISVTNAEPFTVSAHVPHAIRLALGSVDLLVLRQALLKVRQVIAAYL</sequence>
<gene>
    <name evidence="7" type="ORF">C6Y56_17475</name>
</gene>
<dbReference type="PANTHER" id="PTHR46577">
    <property type="entry name" value="HTH-TYPE TRANSCRIPTIONAL REGULATORY PROTEIN GABR"/>
    <property type="match status" value="1"/>
</dbReference>
<proteinExistence type="inferred from homology"/>
<dbReference type="Gene3D" id="1.10.10.10">
    <property type="entry name" value="Winged helix-like DNA-binding domain superfamily/Winged helix DNA-binding domain"/>
    <property type="match status" value="1"/>
</dbReference>
<evidence type="ECO:0000256" key="4">
    <source>
        <dbReference type="ARBA" id="ARBA00023125"/>
    </source>
</evidence>
<dbReference type="PROSITE" id="PS50949">
    <property type="entry name" value="HTH_GNTR"/>
    <property type="match status" value="1"/>
</dbReference>
<dbReference type="InterPro" id="IPR015422">
    <property type="entry name" value="PyrdxlP-dep_Trfase_small"/>
</dbReference>
<protein>
    <submittedName>
        <fullName evidence="7">GntR family transcriptional regulator</fullName>
    </submittedName>
</protein>
<organism evidence="7 8">
    <name type="scientific">Pseudomonas fluorescens</name>
    <dbReference type="NCBI Taxonomy" id="294"/>
    <lineage>
        <taxon>Bacteria</taxon>
        <taxon>Pseudomonadati</taxon>
        <taxon>Pseudomonadota</taxon>
        <taxon>Gammaproteobacteria</taxon>
        <taxon>Pseudomonadales</taxon>
        <taxon>Pseudomonadaceae</taxon>
        <taxon>Pseudomonas</taxon>
    </lineage>
</organism>